<dbReference type="Proteomes" id="UP000045978">
    <property type="component" value="Unassembled WGS sequence"/>
</dbReference>
<evidence type="ECO:0000259" key="6">
    <source>
        <dbReference type="Pfam" id="PF20465"/>
    </source>
</evidence>
<dbReference type="Pfam" id="PF20473">
    <property type="entry name" value="MmeI_Mtase"/>
    <property type="match status" value="1"/>
</dbReference>
<evidence type="ECO:0000313" key="10">
    <source>
        <dbReference type="Proteomes" id="UP000045978"/>
    </source>
</evidence>
<dbReference type="InterPro" id="IPR050953">
    <property type="entry name" value="N4_N6_ade-DNA_methylase"/>
</dbReference>
<dbReference type="EC" id="2.1.1.72" evidence="1"/>
<proteinExistence type="predicted"/>
<organism evidence="9 10">
    <name type="scientific">Xanthomonas graminis pv. phlei</name>
    <dbReference type="NCBI Taxonomy" id="487906"/>
    <lineage>
        <taxon>Bacteria</taxon>
        <taxon>Pseudomonadati</taxon>
        <taxon>Pseudomonadota</taxon>
        <taxon>Gammaproteobacteria</taxon>
        <taxon>Lysobacterales</taxon>
        <taxon>Lysobacteraceae</taxon>
        <taxon>Xanthomonas</taxon>
        <taxon>Xanthomonas translucens group</taxon>
        <taxon>Xanthomonas graminis</taxon>
    </lineage>
</organism>
<sequence>MTPEEFIALWKGHDFNEREGAQLHFSHLCRLLGVDEPLKKGEYQFERGAGKSSGGNGWADVWKRGHFAWENKKPGRNLKDALKQLTDYTLQLENPPLLIVCDRERIVIHKAFTGYPDEPETVLIEDLADEAARQRLRWVWTDPGKLRPEKSSAAITAEAAKRFANLAEAMRHRGEDRDKVAHFLVQCLFCMFAEDEELLPKGIFTNLLTNAGTDVVKAAKRIETLFKAMGKPKGEYGDHDIEWFNGGLFKDIAAPNLTASDVDTLQRAASDMDWRAIDPTIFGTLFERGLGEQRAPLGAHYTDTGTIAKLVDPLVREPLLTEWDSVRAQIAELAPKFGMVKGRGNSYRANEALRKGEALYRAFLLRLNQFHVLDPACGSGNFLYLALKAMRDVEKQAHVQAQELGLHGEVAMQTGPHNILGLEINEFAAELARVTVWIGDIQWCRQNGWQHSINPILKPLDGIENRDALLNADGSEAKWPKADVVVGNPPFLGDKKMQGELGAAYTKLVRKVYDGRVSGGADLVCFWLEKARGQIEAGDLQAAGLVSTNSIRGGANRKVLQSILKTTRIFLAWSDEEWWDNGAAVRVSMTGFGNRAGAVLNGKAVGEIYADLTAGGKNIADITKAKRLTQNLGVSFQGVTPSASLQRKRREELGLPEASFNLMGDEARSLLNEPANLRGEPMADVVRPYWIADDITSRPLDRFIINFGTRDEISAAMFEKPFAAISNVRLHRAHARRNADYPWWLLLWPRPQMFAALSELPRFIAIPRVSKHHLCVWAPAGVAPGDALVVVARDDDTAMGILQSRIHEVWALRQGTNLGVGNDPRYTHTTSFETFPFPEGMTPNIPAEAYVEELSVQRIAVAVKALIEARDAWLNPQEWVDWVRTPDEEKAGFPMRPVLKPDKLAKAPELRKRTLTNLYNGRPNWLRLLHEALDKAVADAYGWADYTPGMADEEILRRLLALNHARAGLG</sequence>
<dbReference type="REBASE" id="163974">
    <property type="entry name" value="Xsp730ORF437P"/>
</dbReference>
<feature type="domain" description="MmeI-like target recognition" evidence="7">
    <location>
        <begin position="680"/>
        <end position="839"/>
    </location>
</feature>
<dbReference type="Pfam" id="PF20466">
    <property type="entry name" value="MmeI_TRD"/>
    <property type="match status" value="1"/>
</dbReference>
<dbReference type="AlphaFoldDB" id="A0A0K2ZEM4"/>
<feature type="domain" description="MmeI-like helicase spacer" evidence="6">
    <location>
        <begin position="179"/>
        <end position="249"/>
    </location>
</feature>
<dbReference type="InterPro" id="IPR029063">
    <property type="entry name" value="SAM-dependent_MTases_sf"/>
</dbReference>
<dbReference type="EMBL" id="CXOJ01000005">
    <property type="protein sequence ID" value="CTP83377.1"/>
    <property type="molecule type" value="Genomic_DNA"/>
</dbReference>
<comment type="catalytic activity">
    <reaction evidence="4">
        <text>a 2'-deoxyadenosine in DNA + S-adenosyl-L-methionine = an N(6)-methyl-2'-deoxyadenosine in DNA + S-adenosyl-L-homocysteine + H(+)</text>
        <dbReference type="Rhea" id="RHEA:15197"/>
        <dbReference type="Rhea" id="RHEA-COMP:12418"/>
        <dbReference type="Rhea" id="RHEA-COMP:12419"/>
        <dbReference type="ChEBI" id="CHEBI:15378"/>
        <dbReference type="ChEBI" id="CHEBI:57856"/>
        <dbReference type="ChEBI" id="CHEBI:59789"/>
        <dbReference type="ChEBI" id="CHEBI:90615"/>
        <dbReference type="ChEBI" id="CHEBI:90616"/>
        <dbReference type="EC" id="2.1.1.72"/>
    </reaction>
</comment>
<name>A0A0K2ZEM4_9XANT</name>
<dbReference type="InterPro" id="IPR046816">
    <property type="entry name" value="MmeI_Mtase"/>
</dbReference>
<feature type="domain" description="MmeI-like N-terminal" evidence="5">
    <location>
        <begin position="3"/>
        <end position="172"/>
    </location>
</feature>
<feature type="domain" description="MmeI-like DNA-methyltransferase" evidence="8">
    <location>
        <begin position="360"/>
        <end position="592"/>
    </location>
</feature>
<dbReference type="SUPFAM" id="SSF53335">
    <property type="entry name" value="S-adenosyl-L-methionine-dependent methyltransferases"/>
    <property type="match status" value="1"/>
</dbReference>
<dbReference type="Pfam" id="PF20465">
    <property type="entry name" value="MmeI_hel"/>
    <property type="match status" value="1"/>
</dbReference>
<evidence type="ECO:0000259" key="8">
    <source>
        <dbReference type="Pfam" id="PF20473"/>
    </source>
</evidence>
<dbReference type="PROSITE" id="PS00092">
    <property type="entry name" value="N6_MTASE"/>
    <property type="match status" value="1"/>
</dbReference>
<evidence type="ECO:0000256" key="3">
    <source>
        <dbReference type="ARBA" id="ARBA00022679"/>
    </source>
</evidence>
<evidence type="ECO:0000259" key="5">
    <source>
        <dbReference type="Pfam" id="PF20464"/>
    </source>
</evidence>
<evidence type="ECO:0000256" key="2">
    <source>
        <dbReference type="ARBA" id="ARBA00022603"/>
    </source>
</evidence>
<dbReference type="InterPro" id="IPR046817">
    <property type="entry name" value="MmeI_N"/>
</dbReference>
<dbReference type="InterPro" id="IPR046820">
    <property type="entry name" value="MmeI_TRD"/>
</dbReference>
<evidence type="ECO:0000313" key="9">
    <source>
        <dbReference type="EMBL" id="CTP83377.1"/>
    </source>
</evidence>
<dbReference type="PRINTS" id="PR00507">
    <property type="entry name" value="N12N6MTFRASE"/>
</dbReference>
<reference evidence="9 10" key="1">
    <citation type="submission" date="2015-07" db="EMBL/GenBank/DDBJ databases">
        <authorList>
            <person name="Noorani M."/>
        </authorList>
    </citation>
    <scope>NUCLEOTIDE SEQUENCE [LARGE SCALE GENOMIC DNA]</scope>
    <source>
        <strain evidence="9">LMG730</strain>
    </source>
</reference>
<dbReference type="PANTHER" id="PTHR33841">
    <property type="entry name" value="DNA METHYLTRANSFERASE YEEA-RELATED"/>
    <property type="match status" value="1"/>
</dbReference>
<evidence type="ECO:0000256" key="4">
    <source>
        <dbReference type="ARBA" id="ARBA00047942"/>
    </source>
</evidence>
<evidence type="ECO:0000256" key="1">
    <source>
        <dbReference type="ARBA" id="ARBA00011900"/>
    </source>
</evidence>
<gene>
    <name evidence="9" type="ORF">XTPLMG730_0437</name>
</gene>
<dbReference type="PANTHER" id="PTHR33841:SF1">
    <property type="entry name" value="DNA METHYLTRANSFERASE A"/>
    <property type="match status" value="1"/>
</dbReference>
<accession>A0A0K2ZEM4</accession>
<keyword evidence="2 9" id="KW-0489">Methyltransferase</keyword>
<keyword evidence="3 9" id="KW-0808">Transferase</keyword>
<dbReference type="Pfam" id="PF20464">
    <property type="entry name" value="MmeI_N"/>
    <property type="match status" value="1"/>
</dbReference>
<dbReference type="InterPro" id="IPR002052">
    <property type="entry name" value="DNA_methylase_N6_adenine_CS"/>
</dbReference>
<dbReference type="GO" id="GO:0003676">
    <property type="term" value="F:nucleic acid binding"/>
    <property type="evidence" value="ECO:0007669"/>
    <property type="project" value="InterPro"/>
</dbReference>
<dbReference type="RefSeq" id="WP_053837025.1">
    <property type="nucleotide sequence ID" value="NZ_CP076251.1"/>
</dbReference>
<evidence type="ECO:0000259" key="7">
    <source>
        <dbReference type="Pfam" id="PF20466"/>
    </source>
</evidence>
<dbReference type="GO" id="GO:0032259">
    <property type="term" value="P:methylation"/>
    <property type="evidence" value="ECO:0007669"/>
    <property type="project" value="UniProtKB-KW"/>
</dbReference>
<dbReference type="Gene3D" id="3.40.50.150">
    <property type="entry name" value="Vaccinia Virus protein VP39"/>
    <property type="match status" value="1"/>
</dbReference>
<protein>
    <recommendedName>
        <fullName evidence="1">site-specific DNA-methyltransferase (adenine-specific)</fullName>
        <ecNumber evidence="1">2.1.1.72</ecNumber>
    </recommendedName>
</protein>
<dbReference type="InterPro" id="IPR046819">
    <property type="entry name" value="MmeI_hel"/>
</dbReference>
<dbReference type="GO" id="GO:0009007">
    <property type="term" value="F:site-specific DNA-methyltransferase (adenine-specific) activity"/>
    <property type="evidence" value="ECO:0007669"/>
    <property type="project" value="UniProtKB-EC"/>
</dbReference>